<dbReference type="CDD" id="cd14212">
    <property type="entry name" value="PKc_YAK1"/>
    <property type="match status" value="1"/>
</dbReference>
<proteinExistence type="predicted"/>
<dbReference type="PROSITE" id="PS50011">
    <property type="entry name" value="PROTEIN_KINASE_DOM"/>
    <property type="match status" value="1"/>
</dbReference>
<reference evidence="9 10" key="1">
    <citation type="journal article" date="2019" name="Nat. Plants">
        <title>Stout camphor tree genome fills gaps in understanding of flowering plant genome evolution.</title>
        <authorList>
            <person name="Chaw S.M."/>
            <person name="Liu Y.C."/>
            <person name="Wu Y.W."/>
            <person name="Wang H.Y."/>
            <person name="Lin C.I."/>
            <person name="Wu C.S."/>
            <person name="Ke H.M."/>
            <person name="Chang L.Y."/>
            <person name="Hsu C.Y."/>
            <person name="Yang H.T."/>
            <person name="Sudianto E."/>
            <person name="Hsu M.H."/>
            <person name="Wu K.P."/>
            <person name="Wang L.N."/>
            <person name="Leebens-Mack J.H."/>
            <person name="Tsai I.J."/>
        </authorList>
    </citation>
    <scope>NUCLEOTIDE SEQUENCE [LARGE SCALE GENOMIC DNA]</scope>
    <source>
        <strain evidence="10">cv. Chaw 1501</strain>
        <tissue evidence="9">Young leaves</tissue>
    </source>
</reference>
<feature type="domain" description="Protein kinase" evidence="8">
    <location>
        <begin position="119"/>
        <end position="460"/>
    </location>
</feature>
<dbReference type="Gene3D" id="1.10.510.10">
    <property type="entry name" value="Transferase(Phosphotransferase) domain 1"/>
    <property type="match status" value="1"/>
</dbReference>
<evidence type="ECO:0000256" key="1">
    <source>
        <dbReference type="ARBA" id="ARBA00022527"/>
    </source>
</evidence>
<feature type="region of interest" description="Disordered" evidence="7">
    <location>
        <begin position="885"/>
        <end position="944"/>
    </location>
</feature>
<feature type="compositionally biased region" description="Basic and acidic residues" evidence="7">
    <location>
        <begin position="1"/>
        <end position="14"/>
    </location>
</feature>
<accession>A0A3S3NZ76</accession>
<keyword evidence="4 9" id="KW-0418">Kinase</keyword>
<dbReference type="Gene3D" id="3.30.200.20">
    <property type="entry name" value="Phosphorylase Kinase, domain 1"/>
    <property type="match status" value="1"/>
</dbReference>
<evidence type="ECO:0000256" key="6">
    <source>
        <dbReference type="PROSITE-ProRule" id="PRU10141"/>
    </source>
</evidence>
<dbReference type="PANTHER" id="PTHR24058:SF17">
    <property type="entry name" value="HOMEODOMAIN INTERACTING PROTEIN KINASE, ISOFORM D"/>
    <property type="match status" value="1"/>
</dbReference>
<dbReference type="InterPro" id="IPR017441">
    <property type="entry name" value="Protein_kinase_ATP_BS"/>
</dbReference>
<feature type="region of interest" description="Disordered" evidence="7">
    <location>
        <begin position="1"/>
        <end position="22"/>
    </location>
</feature>
<organism evidence="9 10">
    <name type="scientific">Cinnamomum micranthum f. kanehirae</name>
    <dbReference type="NCBI Taxonomy" id="337451"/>
    <lineage>
        <taxon>Eukaryota</taxon>
        <taxon>Viridiplantae</taxon>
        <taxon>Streptophyta</taxon>
        <taxon>Embryophyta</taxon>
        <taxon>Tracheophyta</taxon>
        <taxon>Spermatophyta</taxon>
        <taxon>Magnoliopsida</taxon>
        <taxon>Magnoliidae</taxon>
        <taxon>Laurales</taxon>
        <taxon>Lauraceae</taxon>
        <taxon>Cinnamomum</taxon>
    </lineage>
</organism>
<evidence type="ECO:0000313" key="10">
    <source>
        <dbReference type="Proteomes" id="UP000283530"/>
    </source>
</evidence>
<dbReference type="GO" id="GO:0005524">
    <property type="term" value="F:ATP binding"/>
    <property type="evidence" value="ECO:0007669"/>
    <property type="project" value="UniProtKB-UniRule"/>
</dbReference>
<dbReference type="GO" id="GO:0005737">
    <property type="term" value="C:cytoplasm"/>
    <property type="evidence" value="ECO:0007669"/>
    <property type="project" value="TreeGrafter"/>
</dbReference>
<evidence type="ECO:0000256" key="3">
    <source>
        <dbReference type="ARBA" id="ARBA00022741"/>
    </source>
</evidence>
<feature type="region of interest" description="Disordered" evidence="7">
    <location>
        <begin position="662"/>
        <end position="718"/>
    </location>
</feature>
<sequence>MDKANCGKDDRGASDSRSSSWRPCPQAFVSYTSSAASDHRSSSLPVITKRPLVGRLTKDIVETYQICNPLFKYDEALNPKRFLTNPSVGVLNDGNDNANSDLILYAGFVLVNVRTQQRYIVKDILGQGTFGQVAKCWVSETNSFVAIKIIKNQPAYYRQALVEVSILTMLNQKFDPQEHHIVRILDCFVCQGHLCISFEMLGLNLYEIIRMKQFRGLSTSIVQMFSKQILHALLAMKDARIIHCDLKPENILISTSVKPAEIKVIDFGSACMEDWTVYSYIQSRYYRSPEVVLGYPYTAAIDMWSFGCIVAELFLGLPLFPGASEFDLLKRMIEILGGQPPDYILRIAKNTDKFFKRIGSIHHLEDDEAFSGGRSSYKLLTEEEYEARESKKPAIGKHYFNHAKLQDIVAKYPHQRNLTEEEICSENLTRSALIDFLRGLIEFDPDRRWSPLQAVHHPFVTGKPFTCPYRPPVEKVSPEKHHLNVMVDHNPGGGHWFVAGLSPQVTKVNKGLLHNSPHFQMGPLSYASSPGSLGSYDSFNGGSYGSYGDNNSMHMYYSSVGPSGMNIQARGGLIVGTSPDARQRASQLLPRNGYGMSPSTGSFGPMSLGASPSQFTPSSPLHAPAGSPGNYGPSSPLRGNVQGLSLLGKVATTGHRRSLGYHETFCNQPQGNTSSHQRQWHHTDGTNSEGNPHNMQSISSLPNWKQQRGGNGISSWSSSALRHAPSLISQVGFLPSSEPYDKPECSSSPPDPGHWDPNYSDELLLQEDCLDVSSLTSRVINGMHLVQTSGSAPLTGGASRFNHDCNITPSGPSCISNIQSETSGPVRSHLNVERIPPSALDAQAGYAHSMSNASYHMPHFLQNPLSRSTQQPSQQFNYVQRSYIHGDWNPHNDQTTPDSSNKPGPHSPGKSNFSTDEPWGRRAAHPITTILPSSQARRDYKRIG</sequence>
<dbReference type="GO" id="GO:0004674">
    <property type="term" value="F:protein serine/threonine kinase activity"/>
    <property type="evidence" value="ECO:0007669"/>
    <property type="project" value="UniProtKB-KW"/>
</dbReference>
<dbReference type="Proteomes" id="UP000283530">
    <property type="component" value="Unassembled WGS sequence"/>
</dbReference>
<dbReference type="AlphaFoldDB" id="A0A3S3NZ76"/>
<feature type="compositionally biased region" description="Polar residues" evidence="7">
    <location>
        <begin position="610"/>
        <end position="619"/>
    </location>
</feature>
<name>A0A3S3NZ76_9MAGN</name>
<dbReference type="InterPro" id="IPR000719">
    <property type="entry name" value="Prot_kinase_dom"/>
</dbReference>
<dbReference type="GO" id="GO:0004713">
    <property type="term" value="F:protein tyrosine kinase activity"/>
    <property type="evidence" value="ECO:0007669"/>
    <property type="project" value="TreeGrafter"/>
</dbReference>
<dbReference type="EMBL" id="QPKB01000007">
    <property type="protein sequence ID" value="RWR89662.1"/>
    <property type="molecule type" value="Genomic_DNA"/>
</dbReference>
<feature type="region of interest" description="Disordered" evidence="7">
    <location>
        <begin position="590"/>
        <end position="638"/>
    </location>
</feature>
<evidence type="ECO:0000256" key="2">
    <source>
        <dbReference type="ARBA" id="ARBA00022679"/>
    </source>
</evidence>
<dbReference type="InterPro" id="IPR050494">
    <property type="entry name" value="Ser_Thr_dual-spec_kinase"/>
</dbReference>
<dbReference type="Pfam" id="PF00069">
    <property type="entry name" value="Pkinase"/>
    <property type="match status" value="1"/>
</dbReference>
<protein>
    <submittedName>
        <fullName evidence="9">Dual specificity tyrosine-phosphorylation-regulated kinase 1B-like protein</fullName>
    </submittedName>
</protein>
<evidence type="ECO:0000256" key="5">
    <source>
        <dbReference type="ARBA" id="ARBA00022840"/>
    </source>
</evidence>
<dbReference type="OrthoDB" id="9332038at2759"/>
<gene>
    <name evidence="9" type="ORF">CKAN_01872600</name>
</gene>
<keyword evidence="1" id="KW-0723">Serine/threonine-protein kinase</keyword>
<dbReference type="SUPFAM" id="SSF56112">
    <property type="entry name" value="Protein kinase-like (PK-like)"/>
    <property type="match status" value="1"/>
</dbReference>
<feature type="compositionally biased region" description="Polar residues" evidence="7">
    <location>
        <begin position="891"/>
        <end position="902"/>
    </location>
</feature>
<keyword evidence="10" id="KW-1185">Reference proteome</keyword>
<dbReference type="SMART" id="SM00220">
    <property type="entry name" value="S_TKc"/>
    <property type="match status" value="1"/>
</dbReference>
<feature type="compositionally biased region" description="Polar residues" evidence="7">
    <location>
        <begin position="685"/>
        <end position="718"/>
    </location>
</feature>
<keyword evidence="5 6" id="KW-0067">ATP-binding</keyword>
<evidence type="ECO:0000256" key="4">
    <source>
        <dbReference type="ARBA" id="ARBA00022777"/>
    </source>
</evidence>
<dbReference type="PROSITE" id="PS00108">
    <property type="entry name" value="PROTEIN_KINASE_ST"/>
    <property type="match status" value="1"/>
</dbReference>
<feature type="binding site" evidence="6">
    <location>
        <position position="148"/>
    </location>
    <ligand>
        <name>ATP</name>
        <dbReference type="ChEBI" id="CHEBI:30616"/>
    </ligand>
</feature>
<dbReference type="InterPro" id="IPR011009">
    <property type="entry name" value="Kinase-like_dom_sf"/>
</dbReference>
<dbReference type="InterPro" id="IPR008271">
    <property type="entry name" value="Ser/Thr_kinase_AS"/>
</dbReference>
<dbReference type="STRING" id="337451.A0A3S3NZ76"/>
<evidence type="ECO:0000313" key="9">
    <source>
        <dbReference type="EMBL" id="RWR89662.1"/>
    </source>
</evidence>
<comment type="caution">
    <text evidence="9">The sequence shown here is derived from an EMBL/GenBank/DDBJ whole genome shotgun (WGS) entry which is preliminary data.</text>
</comment>
<dbReference type="PANTHER" id="PTHR24058">
    <property type="entry name" value="DUAL SPECIFICITY PROTEIN KINASE"/>
    <property type="match status" value="1"/>
</dbReference>
<feature type="region of interest" description="Disordered" evidence="7">
    <location>
        <begin position="732"/>
        <end position="757"/>
    </location>
</feature>
<dbReference type="PROSITE" id="PS00107">
    <property type="entry name" value="PROTEIN_KINASE_ATP"/>
    <property type="match status" value="1"/>
</dbReference>
<feature type="compositionally biased region" description="Polar residues" evidence="7">
    <location>
        <begin position="665"/>
        <end position="677"/>
    </location>
</feature>
<keyword evidence="2" id="KW-0808">Transferase</keyword>
<evidence type="ECO:0000256" key="7">
    <source>
        <dbReference type="SAM" id="MobiDB-lite"/>
    </source>
</evidence>
<evidence type="ECO:0000259" key="8">
    <source>
        <dbReference type="PROSITE" id="PS50011"/>
    </source>
</evidence>
<keyword evidence="3 6" id="KW-0547">Nucleotide-binding</keyword>